<accession>A0A0L0FG27</accession>
<dbReference type="Proteomes" id="UP000054560">
    <property type="component" value="Unassembled WGS sequence"/>
</dbReference>
<comment type="similarity">
    <text evidence="1">Belongs to the aldo/keto reductase family.</text>
</comment>
<reference evidence="8 9" key="1">
    <citation type="submission" date="2011-02" db="EMBL/GenBank/DDBJ databases">
        <title>The Genome Sequence of Sphaeroforma arctica JP610.</title>
        <authorList>
            <consortium name="The Broad Institute Genome Sequencing Platform"/>
            <person name="Russ C."/>
            <person name="Cuomo C."/>
            <person name="Young S.K."/>
            <person name="Zeng Q."/>
            <person name="Gargeya S."/>
            <person name="Alvarado L."/>
            <person name="Berlin A."/>
            <person name="Chapman S.B."/>
            <person name="Chen Z."/>
            <person name="Freedman E."/>
            <person name="Gellesch M."/>
            <person name="Goldberg J."/>
            <person name="Griggs A."/>
            <person name="Gujja S."/>
            <person name="Heilman E."/>
            <person name="Heiman D."/>
            <person name="Howarth C."/>
            <person name="Mehta T."/>
            <person name="Neiman D."/>
            <person name="Pearson M."/>
            <person name="Roberts A."/>
            <person name="Saif S."/>
            <person name="Shea T."/>
            <person name="Shenoy N."/>
            <person name="Sisk P."/>
            <person name="Stolte C."/>
            <person name="Sykes S."/>
            <person name="White J."/>
            <person name="Yandava C."/>
            <person name="Burger G."/>
            <person name="Gray M.W."/>
            <person name="Holland P.W.H."/>
            <person name="King N."/>
            <person name="Lang F.B.F."/>
            <person name="Roger A.J."/>
            <person name="Ruiz-Trillo I."/>
            <person name="Haas B."/>
            <person name="Nusbaum C."/>
            <person name="Birren B."/>
        </authorList>
    </citation>
    <scope>NUCLEOTIDE SEQUENCE [LARGE SCALE GENOMIC DNA]</scope>
    <source>
        <strain evidence="8 9">JP610</strain>
    </source>
</reference>
<dbReference type="SUPFAM" id="SSF51430">
    <property type="entry name" value="NAD(P)-linked oxidoreductase"/>
    <property type="match status" value="1"/>
</dbReference>
<organism evidence="8 9">
    <name type="scientific">Sphaeroforma arctica JP610</name>
    <dbReference type="NCBI Taxonomy" id="667725"/>
    <lineage>
        <taxon>Eukaryota</taxon>
        <taxon>Ichthyosporea</taxon>
        <taxon>Ichthyophonida</taxon>
        <taxon>Sphaeroforma</taxon>
    </lineage>
</organism>
<dbReference type="PANTHER" id="PTHR11732">
    <property type="entry name" value="ALDO/KETO REDUCTASE"/>
    <property type="match status" value="1"/>
</dbReference>
<dbReference type="InterPro" id="IPR020471">
    <property type="entry name" value="AKR"/>
</dbReference>
<dbReference type="InterPro" id="IPR036812">
    <property type="entry name" value="NAD(P)_OxRdtase_dom_sf"/>
</dbReference>
<feature type="domain" description="NADP-dependent oxidoreductase" evidence="7">
    <location>
        <begin position="16"/>
        <end position="281"/>
    </location>
</feature>
<feature type="site" description="Lowers pKa of active site Tyr" evidence="6">
    <location>
        <position position="77"/>
    </location>
</feature>
<evidence type="ECO:0000313" key="9">
    <source>
        <dbReference type="Proteomes" id="UP000054560"/>
    </source>
</evidence>
<dbReference type="PROSITE" id="PS00063">
    <property type="entry name" value="ALDOKETO_REDUCTASE_3"/>
    <property type="match status" value="1"/>
</dbReference>
<evidence type="ECO:0000256" key="1">
    <source>
        <dbReference type="ARBA" id="ARBA00007905"/>
    </source>
</evidence>
<keyword evidence="9" id="KW-1185">Reference proteome</keyword>
<evidence type="ECO:0000256" key="4">
    <source>
        <dbReference type="PIRSR" id="PIRSR000097-1"/>
    </source>
</evidence>
<dbReference type="PRINTS" id="PR00069">
    <property type="entry name" value="ALDKETRDTASE"/>
</dbReference>
<dbReference type="PROSITE" id="PS00798">
    <property type="entry name" value="ALDOKETO_REDUCTASE_1"/>
    <property type="match status" value="1"/>
</dbReference>
<dbReference type="RefSeq" id="XP_014149607.1">
    <property type="nucleotide sequence ID" value="XM_014294132.1"/>
</dbReference>
<evidence type="ECO:0000256" key="6">
    <source>
        <dbReference type="PIRSR" id="PIRSR000097-3"/>
    </source>
</evidence>
<feature type="binding site" evidence="5">
    <location>
        <position position="110"/>
    </location>
    <ligand>
        <name>substrate</name>
    </ligand>
</feature>
<dbReference type="STRING" id="667725.A0A0L0FG27"/>
<evidence type="ECO:0000313" key="8">
    <source>
        <dbReference type="EMBL" id="KNC75705.1"/>
    </source>
</evidence>
<evidence type="ECO:0000256" key="3">
    <source>
        <dbReference type="ARBA" id="ARBA00023002"/>
    </source>
</evidence>
<gene>
    <name evidence="8" type="ORF">SARC_11773</name>
</gene>
<evidence type="ECO:0000256" key="2">
    <source>
        <dbReference type="ARBA" id="ARBA00022857"/>
    </source>
</evidence>
<name>A0A0L0FG27_9EUKA</name>
<proteinExistence type="inferred from homology"/>
<dbReference type="OrthoDB" id="416253at2759"/>
<dbReference type="Pfam" id="PF00248">
    <property type="entry name" value="Aldo_ket_red"/>
    <property type="match status" value="1"/>
</dbReference>
<dbReference type="InterPro" id="IPR023210">
    <property type="entry name" value="NADP_OxRdtase_dom"/>
</dbReference>
<dbReference type="eggNOG" id="KOG1577">
    <property type="taxonomic scope" value="Eukaryota"/>
</dbReference>
<feature type="active site" description="Proton donor" evidence="4">
    <location>
        <position position="49"/>
    </location>
</feature>
<protein>
    <recommendedName>
        <fullName evidence="7">NADP-dependent oxidoreductase domain-containing protein</fullName>
    </recommendedName>
</protein>
<keyword evidence="3" id="KW-0560">Oxidoreductase</keyword>
<sequence length="308" mass="34496">MDSTFTLVSGNKIPVVGLGTWQAEKGVVGQAVKDAIELGYRHIDCAAIYGNEKEIGEAFKEVFAGDVKREDVFVTSKLWNTMHAPEKVEDALKKTLSDLGLEYLDLYLIHWPVHQNDDGSFLPYEAIPIGDTWKALEACVDKGLVRDIGVSNFSAKKVKQVLQGARIKPAMNQIERHAYLQQPKLLEYCLSEGIRVTAYSPLGSPGNSMYDFSEKAVIETEAIQKLAEKHNVTAAQVCIRWAIQSGTVTIPKSTKRHRIQENATVDFKLSDEDMKEIAALDKGHRYCDGSFWTKNEHYTLESLWEGTE</sequence>
<dbReference type="EMBL" id="KQ243463">
    <property type="protein sequence ID" value="KNC75705.1"/>
    <property type="molecule type" value="Genomic_DNA"/>
</dbReference>
<dbReference type="Gene3D" id="3.20.20.100">
    <property type="entry name" value="NADP-dependent oxidoreductase domain"/>
    <property type="match status" value="1"/>
</dbReference>
<dbReference type="GeneID" id="25912277"/>
<dbReference type="AlphaFoldDB" id="A0A0L0FG27"/>
<dbReference type="PIRSF" id="PIRSF000097">
    <property type="entry name" value="AKR"/>
    <property type="match status" value="1"/>
</dbReference>
<evidence type="ECO:0000256" key="5">
    <source>
        <dbReference type="PIRSR" id="PIRSR000097-2"/>
    </source>
</evidence>
<dbReference type="GO" id="GO:0016491">
    <property type="term" value="F:oxidoreductase activity"/>
    <property type="evidence" value="ECO:0007669"/>
    <property type="project" value="UniProtKB-KW"/>
</dbReference>
<dbReference type="InterPro" id="IPR018170">
    <property type="entry name" value="Aldo/ket_reductase_CS"/>
</dbReference>
<evidence type="ECO:0000259" key="7">
    <source>
        <dbReference type="Pfam" id="PF00248"/>
    </source>
</evidence>
<dbReference type="FunFam" id="3.20.20.100:FF:000006">
    <property type="entry name" value="Aldo-keto reductase family 1 member A1"/>
    <property type="match status" value="1"/>
</dbReference>
<keyword evidence="2" id="KW-0521">NADP</keyword>
<dbReference type="PROSITE" id="PS00062">
    <property type="entry name" value="ALDOKETO_REDUCTASE_2"/>
    <property type="match status" value="1"/>
</dbReference>